<feature type="binding site" evidence="5">
    <location>
        <begin position="110"/>
        <end position="111"/>
    </location>
    <ligand>
        <name>5-phospho-alpha-D-ribose 1-diphosphate</name>
        <dbReference type="ChEBI" id="CHEBI:58017"/>
    </ligand>
</feature>
<comment type="cofactor">
    <cofactor evidence="5">
        <name>Mg(2+)</name>
        <dbReference type="ChEBI" id="CHEBI:18420"/>
    </cofactor>
    <text evidence="5">Binds 2 magnesium ions per monomer.</text>
</comment>
<feature type="binding site" evidence="5">
    <location>
        <position position="138"/>
    </location>
    <ligand>
        <name>anthranilate</name>
        <dbReference type="ChEBI" id="CHEBI:16567"/>
        <label>1</label>
    </ligand>
</feature>
<comment type="caution">
    <text evidence="8">The sequence shown here is derived from an EMBL/GenBank/DDBJ whole genome shotgun (WGS) entry which is preliminary data.</text>
</comment>
<keyword evidence="5" id="KW-0460">Magnesium</keyword>
<feature type="binding site" evidence="5">
    <location>
        <position position="115"/>
    </location>
    <ligand>
        <name>5-phospho-alpha-D-ribose 1-diphosphate</name>
        <dbReference type="ChEBI" id="CHEBI:58017"/>
    </ligand>
</feature>
<evidence type="ECO:0000313" key="8">
    <source>
        <dbReference type="EMBL" id="GAA2107236.1"/>
    </source>
</evidence>
<evidence type="ECO:0000256" key="1">
    <source>
        <dbReference type="ARBA" id="ARBA00022676"/>
    </source>
</evidence>
<feature type="binding site" evidence="5">
    <location>
        <position position="147"/>
    </location>
    <ligand>
        <name>5-phospho-alpha-D-ribose 1-diphosphate</name>
        <dbReference type="ChEBI" id="CHEBI:58017"/>
    </ligand>
</feature>
<keyword evidence="3 5" id="KW-0822">Tryptophan biosynthesis</keyword>
<dbReference type="InterPro" id="IPR035902">
    <property type="entry name" value="Nuc_phospho_transferase"/>
</dbReference>
<gene>
    <name evidence="5 8" type="primary">trpD</name>
    <name evidence="8" type="ORF">GCM10009823_33920</name>
</gene>
<evidence type="ECO:0000256" key="3">
    <source>
        <dbReference type="ARBA" id="ARBA00022822"/>
    </source>
</evidence>
<sequence length="372" mass="38358">MPVSSAADNGLVHSPAHGTEGDVLVGVREWPDLLVGLMAGRHMDEATAAWAMDAIMSGEVPDVTMAAFLVAHHGKGETVEEISGLVRAMLDHAVPLPGLSDAVDIVGTGGDRAKTVNISSTASFVIAATGQRLVKHGNRATSSASGSADVLEVLGLTLDLTPEQSVALADEVGMAFAFANVYHPSMRFIAPVRKQIAVPSAFNILGPLTNPARTRATAVGVADPAMAPLVAGVLAARGDSALVFRSRDGLDEFSTTAPTDVWEVRDGAVTEHTVDARDLGLARVTKEDLRGGDPAYNASVMRATLAGERGPVREVVLLNAAAALVAAGSAAEAPLEERLTAALRRAEAALDSGAAAAKLDAMIEASRRLTES</sequence>
<evidence type="ECO:0000259" key="6">
    <source>
        <dbReference type="Pfam" id="PF00591"/>
    </source>
</evidence>
<dbReference type="Gene3D" id="1.20.970.10">
    <property type="entry name" value="Transferase, Pyrimidine Nucleoside Phosphorylase, Chain C"/>
    <property type="match status" value="1"/>
</dbReference>
<name>A0ABN2XAR6_9MICO</name>
<dbReference type="Proteomes" id="UP001500984">
    <property type="component" value="Unassembled WGS sequence"/>
</dbReference>
<dbReference type="PANTHER" id="PTHR43285">
    <property type="entry name" value="ANTHRANILATE PHOSPHORIBOSYLTRANSFERASE"/>
    <property type="match status" value="1"/>
</dbReference>
<evidence type="ECO:0000256" key="5">
    <source>
        <dbReference type="HAMAP-Rule" id="MF_00211"/>
    </source>
</evidence>
<dbReference type="PANTHER" id="PTHR43285:SF2">
    <property type="entry name" value="ANTHRANILATE PHOSPHORIBOSYLTRANSFERASE"/>
    <property type="match status" value="1"/>
</dbReference>
<keyword evidence="9" id="KW-1185">Reference proteome</keyword>
<feature type="binding site" evidence="5">
    <location>
        <position position="107"/>
    </location>
    <ligand>
        <name>anthranilate</name>
        <dbReference type="ChEBI" id="CHEBI:16567"/>
        <label>1</label>
    </ligand>
</feature>
<dbReference type="SUPFAM" id="SSF52418">
    <property type="entry name" value="Nucleoside phosphorylase/phosphoribosyltransferase catalytic domain"/>
    <property type="match status" value="1"/>
</dbReference>
<keyword evidence="4 5" id="KW-0057">Aromatic amino acid biosynthesis</keyword>
<feature type="binding site" evidence="5">
    <location>
        <position position="193"/>
    </location>
    <ligand>
        <name>anthranilate</name>
        <dbReference type="ChEBI" id="CHEBI:16567"/>
        <label>2</label>
    </ligand>
</feature>
<dbReference type="HAMAP" id="MF_00211">
    <property type="entry name" value="TrpD"/>
    <property type="match status" value="1"/>
</dbReference>
<feature type="domain" description="Glycosyl transferase family 3 N-terminal" evidence="7">
    <location>
        <begin position="32"/>
        <end position="93"/>
    </location>
</feature>
<evidence type="ECO:0000259" key="7">
    <source>
        <dbReference type="Pfam" id="PF02885"/>
    </source>
</evidence>
<dbReference type="Pfam" id="PF02885">
    <property type="entry name" value="Glycos_trans_3N"/>
    <property type="match status" value="1"/>
</dbReference>
<comment type="catalytic activity">
    <reaction evidence="5">
        <text>N-(5-phospho-beta-D-ribosyl)anthranilate + diphosphate = 5-phospho-alpha-D-ribose 1-diphosphate + anthranilate</text>
        <dbReference type="Rhea" id="RHEA:11768"/>
        <dbReference type="ChEBI" id="CHEBI:16567"/>
        <dbReference type="ChEBI" id="CHEBI:18277"/>
        <dbReference type="ChEBI" id="CHEBI:33019"/>
        <dbReference type="ChEBI" id="CHEBI:58017"/>
        <dbReference type="EC" id="2.4.2.18"/>
    </reaction>
</comment>
<feature type="binding site" evidence="5">
    <location>
        <begin position="117"/>
        <end position="120"/>
    </location>
    <ligand>
        <name>5-phospho-alpha-D-ribose 1-diphosphate</name>
        <dbReference type="ChEBI" id="CHEBI:58017"/>
    </ligand>
</feature>
<comment type="pathway">
    <text evidence="5">Amino-acid biosynthesis; L-tryptophan biosynthesis; L-tryptophan from chorismate: step 2/5.</text>
</comment>
<feature type="binding site" evidence="5">
    <location>
        <position position="251"/>
    </location>
    <ligand>
        <name>Mg(2+)</name>
        <dbReference type="ChEBI" id="CHEBI:18420"/>
        <label>2</label>
    </ligand>
</feature>
<feature type="binding site" evidence="5">
    <location>
        <position position="107"/>
    </location>
    <ligand>
        <name>5-phospho-alpha-D-ribose 1-diphosphate</name>
        <dbReference type="ChEBI" id="CHEBI:58017"/>
    </ligand>
</feature>
<accession>A0ABN2XAR6</accession>
<comment type="subunit">
    <text evidence="5">Homodimer.</text>
</comment>
<dbReference type="InterPro" id="IPR036320">
    <property type="entry name" value="Glycosyl_Trfase_fam3_N_dom_sf"/>
</dbReference>
<keyword evidence="5" id="KW-0028">Amino-acid biosynthesis</keyword>
<dbReference type="EC" id="2.4.2.18" evidence="5"/>
<evidence type="ECO:0000256" key="4">
    <source>
        <dbReference type="ARBA" id="ARBA00023141"/>
    </source>
</evidence>
<feature type="domain" description="Glycosyl transferase family 3" evidence="6">
    <location>
        <begin position="101"/>
        <end position="355"/>
    </location>
</feature>
<evidence type="ECO:0000256" key="2">
    <source>
        <dbReference type="ARBA" id="ARBA00022679"/>
    </source>
</evidence>
<dbReference type="Pfam" id="PF00591">
    <property type="entry name" value="Glycos_transf_3"/>
    <property type="match status" value="1"/>
</dbReference>
<comment type="caution">
    <text evidence="5">Lacks conserved residue(s) required for the propagation of feature annotation.</text>
</comment>
<protein>
    <recommendedName>
        <fullName evidence="5">Anthranilate phosphoribosyltransferase</fullName>
        <ecNumber evidence="5">2.4.2.18</ecNumber>
    </recommendedName>
</protein>
<keyword evidence="2 5" id="KW-0808">Transferase</keyword>
<keyword evidence="5" id="KW-0479">Metal-binding</keyword>
<dbReference type="GO" id="GO:0016757">
    <property type="term" value="F:glycosyltransferase activity"/>
    <property type="evidence" value="ECO:0007669"/>
    <property type="project" value="UniProtKB-KW"/>
</dbReference>
<proteinExistence type="inferred from homology"/>
<dbReference type="InterPro" id="IPR017459">
    <property type="entry name" value="Glycosyl_Trfase_fam3_N_dom"/>
</dbReference>
<feature type="binding site" evidence="5">
    <location>
        <position position="119"/>
    </location>
    <ligand>
        <name>Mg(2+)</name>
        <dbReference type="ChEBI" id="CHEBI:18420"/>
        <label>1</label>
    </ligand>
</feature>
<dbReference type="EMBL" id="BAAAPZ010000020">
    <property type="protein sequence ID" value="GAA2107236.1"/>
    <property type="molecule type" value="Genomic_DNA"/>
</dbReference>
<comment type="function">
    <text evidence="5">Catalyzes the transfer of the phosphoribosyl group of 5-phosphorylribose-1-pyrophosphate (PRPP) to anthranilate to yield N-(5'-phosphoribosyl)-anthranilate (PRA).</text>
</comment>
<dbReference type="InterPro" id="IPR005940">
    <property type="entry name" value="Anthranilate_Pribosyl_Tfrase"/>
</dbReference>
<dbReference type="NCBIfam" id="TIGR01245">
    <property type="entry name" value="trpD"/>
    <property type="match status" value="1"/>
</dbReference>
<feature type="binding site" evidence="5">
    <location>
        <begin position="135"/>
        <end position="143"/>
    </location>
    <ligand>
        <name>5-phospho-alpha-D-ribose 1-diphosphate</name>
        <dbReference type="ChEBI" id="CHEBI:58017"/>
    </ligand>
</feature>
<reference evidence="8 9" key="1">
    <citation type="journal article" date="2019" name="Int. J. Syst. Evol. Microbiol.">
        <title>The Global Catalogue of Microorganisms (GCM) 10K type strain sequencing project: providing services to taxonomists for standard genome sequencing and annotation.</title>
        <authorList>
            <consortium name="The Broad Institute Genomics Platform"/>
            <consortium name="The Broad Institute Genome Sequencing Center for Infectious Disease"/>
            <person name="Wu L."/>
            <person name="Ma J."/>
        </authorList>
    </citation>
    <scope>NUCLEOTIDE SEQUENCE [LARGE SCALE GENOMIC DNA]</scope>
    <source>
        <strain evidence="8 9">JCM 15900</strain>
    </source>
</reference>
<organism evidence="8 9">
    <name type="scientific">Brevibacterium salitolerans</name>
    <dbReference type="NCBI Taxonomy" id="1403566"/>
    <lineage>
        <taxon>Bacteria</taxon>
        <taxon>Bacillati</taxon>
        <taxon>Actinomycetota</taxon>
        <taxon>Actinomycetes</taxon>
        <taxon>Micrococcales</taxon>
        <taxon>Brevibacteriaceae</taxon>
        <taxon>Brevibacterium</taxon>
    </lineage>
</organism>
<dbReference type="Gene3D" id="3.40.1030.10">
    <property type="entry name" value="Nucleoside phosphorylase/phosphoribosyltransferase catalytic domain"/>
    <property type="match status" value="1"/>
</dbReference>
<feature type="binding site" evidence="5">
    <location>
        <position position="252"/>
    </location>
    <ligand>
        <name>Mg(2+)</name>
        <dbReference type="ChEBI" id="CHEBI:18420"/>
        <label>1</label>
    </ligand>
</feature>
<evidence type="ECO:0000313" key="9">
    <source>
        <dbReference type="Proteomes" id="UP001500984"/>
    </source>
</evidence>
<keyword evidence="1 5" id="KW-0328">Glycosyltransferase</keyword>
<feature type="binding site" evidence="5">
    <location>
        <position position="252"/>
    </location>
    <ligand>
        <name>Mg(2+)</name>
        <dbReference type="ChEBI" id="CHEBI:18420"/>
        <label>2</label>
    </ligand>
</feature>
<dbReference type="InterPro" id="IPR000312">
    <property type="entry name" value="Glycosyl_Trfase_fam3"/>
</dbReference>
<comment type="similarity">
    <text evidence="5">Belongs to the anthranilate phosphoribosyltransferase family.</text>
</comment>
<dbReference type="SUPFAM" id="SSF47648">
    <property type="entry name" value="Nucleoside phosphorylase/phosphoribosyltransferase N-terminal domain"/>
    <property type="match status" value="1"/>
</dbReference>